<dbReference type="AlphaFoldDB" id="X6MY26"/>
<comment type="caution">
    <text evidence="11">The sequence shown here is derived from an EMBL/GenBank/DDBJ whole genome shotgun (WGS) entry which is preliminary data.</text>
</comment>
<keyword evidence="7 9" id="KW-0472">Membrane</keyword>
<dbReference type="GO" id="GO:0051453">
    <property type="term" value="P:regulation of intracellular pH"/>
    <property type="evidence" value="ECO:0007669"/>
    <property type="project" value="TreeGrafter"/>
</dbReference>
<evidence type="ECO:0000256" key="4">
    <source>
        <dbReference type="ARBA" id="ARBA00022989"/>
    </source>
</evidence>
<dbReference type="InterPro" id="IPR018422">
    <property type="entry name" value="Cation/H_exchanger_CPA1"/>
</dbReference>
<evidence type="ECO:0000256" key="2">
    <source>
        <dbReference type="ARBA" id="ARBA00022448"/>
    </source>
</evidence>
<keyword evidence="6" id="KW-0406">Ion transport</keyword>
<reference evidence="11 12" key="1">
    <citation type="journal article" date="2013" name="Curr. Biol.">
        <title>The Genome of the Foraminiferan Reticulomyxa filosa.</title>
        <authorList>
            <person name="Glockner G."/>
            <person name="Hulsmann N."/>
            <person name="Schleicher M."/>
            <person name="Noegel A.A."/>
            <person name="Eichinger L."/>
            <person name="Gallinger C."/>
            <person name="Pawlowski J."/>
            <person name="Sierra R."/>
            <person name="Euteneuer U."/>
            <person name="Pillet L."/>
            <person name="Moustafa A."/>
            <person name="Platzer M."/>
            <person name="Groth M."/>
            <person name="Szafranski K."/>
            <person name="Schliwa M."/>
        </authorList>
    </citation>
    <scope>NUCLEOTIDE SEQUENCE [LARGE SCALE GENOMIC DNA]</scope>
</reference>
<dbReference type="Proteomes" id="UP000023152">
    <property type="component" value="Unassembled WGS sequence"/>
</dbReference>
<dbReference type="GO" id="GO:0098719">
    <property type="term" value="P:sodium ion import across plasma membrane"/>
    <property type="evidence" value="ECO:0007669"/>
    <property type="project" value="TreeGrafter"/>
</dbReference>
<name>X6MY26_RETFI</name>
<accession>X6MY26</accession>
<evidence type="ECO:0000256" key="6">
    <source>
        <dbReference type="ARBA" id="ARBA00023065"/>
    </source>
</evidence>
<evidence type="ECO:0000313" key="11">
    <source>
        <dbReference type="EMBL" id="ETO18746.1"/>
    </source>
</evidence>
<dbReference type="Pfam" id="PF00999">
    <property type="entry name" value="Na_H_Exchanger"/>
    <property type="match status" value="1"/>
</dbReference>
<keyword evidence="3 9" id="KW-0812">Transmembrane</keyword>
<comment type="subcellular location">
    <subcellularLocation>
        <location evidence="1">Membrane</location>
        <topology evidence="1">Multi-pass membrane protein</topology>
    </subcellularLocation>
</comment>
<keyword evidence="12" id="KW-1185">Reference proteome</keyword>
<dbReference type="OrthoDB" id="196264at2759"/>
<dbReference type="GO" id="GO:0005886">
    <property type="term" value="C:plasma membrane"/>
    <property type="evidence" value="ECO:0007669"/>
    <property type="project" value="TreeGrafter"/>
</dbReference>
<feature type="domain" description="Cation/H+ exchanger transmembrane" evidence="10">
    <location>
        <begin position="2"/>
        <end position="188"/>
    </location>
</feature>
<evidence type="ECO:0000256" key="3">
    <source>
        <dbReference type="ARBA" id="ARBA00022692"/>
    </source>
</evidence>
<proteinExistence type="predicted"/>
<evidence type="ECO:0000256" key="9">
    <source>
        <dbReference type="SAM" id="Phobius"/>
    </source>
</evidence>
<gene>
    <name evidence="11" type="ORF">RFI_18509</name>
</gene>
<evidence type="ECO:0000256" key="5">
    <source>
        <dbReference type="ARBA" id="ARBA00023053"/>
    </source>
</evidence>
<feature type="transmembrane region" description="Helical" evidence="9">
    <location>
        <begin position="166"/>
        <end position="188"/>
    </location>
</feature>
<dbReference type="EMBL" id="ASPP01014450">
    <property type="protein sequence ID" value="ETO18746.1"/>
    <property type="molecule type" value="Genomic_DNA"/>
</dbReference>
<evidence type="ECO:0000256" key="8">
    <source>
        <dbReference type="ARBA" id="ARBA00023201"/>
    </source>
</evidence>
<organism evidence="11 12">
    <name type="scientific">Reticulomyxa filosa</name>
    <dbReference type="NCBI Taxonomy" id="46433"/>
    <lineage>
        <taxon>Eukaryota</taxon>
        <taxon>Sar</taxon>
        <taxon>Rhizaria</taxon>
        <taxon>Retaria</taxon>
        <taxon>Foraminifera</taxon>
        <taxon>Monothalamids</taxon>
        <taxon>Reticulomyxidae</taxon>
        <taxon>Reticulomyxa</taxon>
    </lineage>
</organism>
<dbReference type="OMA" id="DDEAPTW"/>
<evidence type="ECO:0000256" key="1">
    <source>
        <dbReference type="ARBA" id="ARBA00004141"/>
    </source>
</evidence>
<evidence type="ECO:0000256" key="7">
    <source>
        <dbReference type="ARBA" id="ARBA00023136"/>
    </source>
</evidence>
<dbReference type="GO" id="GO:0015386">
    <property type="term" value="F:potassium:proton antiporter activity"/>
    <property type="evidence" value="ECO:0007669"/>
    <property type="project" value="TreeGrafter"/>
</dbReference>
<evidence type="ECO:0000313" key="12">
    <source>
        <dbReference type="Proteomes" id="UP000023152"/>
    </source>
</evidence>
<dbReference type="Gene3D" id="6.10.140.1330">
    <property type="match status" value="1"/>
</dbReference>
<dbReference type="GO" id="GO:0015385">
    <property type="term" value="F:sodium:proton antiporter activity"/>
    <property type="evidence" value="ECO:0007669"/>
    <property type="project" value="InterPro"/>
</dbReference>
<sequence length="200" mass="21930">MPNFSFTDNMMLGSLISAVDPVAVLVVLKTLSVDEQLKVILFGESVVNDAAAVVINRVFVGIVDNPKTANQAFGLATPTIIGIAVGSSLIGTFCAFFFAWIFKNSQLRKFPEIEISVFLLAAFVPYAIADVCHLSGIMSVLFAGIMADFYTYHHLSKHAQHTTKHIVSALSNMSESFVFVYLGMAFFLEKSHDFRIGYCL</sequence>
<keyword evidence="8" id="KW-0739">Sodium transport</keyword>
<feature type="transmembrane region" description="Helical" evidence="9">
    <location>
        <begin position="80"/>
        <end position="101"/>
    </location>
</feature>
<dbReference type="PANTHER" id="PTHR10110:SF187">
    <property type="entry name" value="SODIUM_HYDROGEN EXCHANGER"/>
    <property type="match status" value="1"/>
</dbReference>
<feature type="transmembrane region" description="Helical" evidence="9">
    <location>
        <begin position="113"/>
        <end position="146"/>
    </location>
</feature>
<protein>
    <recommendedName>
        <fullName evidence="10">Cation/H+ exchanger transmembrane domain-containing protein</fullName>
    </recommendedName>
</protein>
<keyword evidence="2" id="KW-0813">Transport</keyword>
<dbReference type="InterPro" id="IPR006153">
    <property type="entry name" value="Cation/H_exchanger_TM"/>
</dbReference>
<keyword evidence="4 9" id="KW-1133">Transmembrane helix</keyword>
<keyword evidence="5" id="KW-0915">Sodium</keyword>
<evidence type="ECO:0000259" key="10">
    <source>
        <dbReference type="Pfam" id="PF00999"/>
    </source>
</evidence>
<dbReference type="PANTHER" id="PTHR10110">
    <property type="entry name" value="SODIUM/HYDROGEN EXCHANGER"/>
    <property type="match status" value="1"/>
</dbReference>